<dbReference type="OrthoDB" id="2635672at2759"/>
<gene>
    <name evidence="2" type="ORF">BJ508DRAFT_326982</name>
</gene>
<keyword evidence="3" id="KW-1185">Reference proteome</keyword>
<sequence length="258" mass="29884">MSITILSLPNELIHDIFIRLDNPHTYLALYSVCHRFYDIASHPIARQSFTKYWFFVYSHSPVPLEASFLEFCARYIRRYCNDKTCPRIRCCKERKLCDTLVEPEHDAAAPSQAPTSVWDRHCALVEFQEQEGYEGRDISWVKRVTDRIAASSPAPELVPGLKWTMEDVILDIEDAVIAFFWYRTMHAEETRVVWRGSLRQQVEYEEPNTYYQLGGISDIFDAALAPEFFLVRTASASRSCKKMELAFTRNASGLCDLD</sequence>
<dbReference type="CDD" id="cd09917">
    <property type="entry name" value="F-box_SF"/>
    <property type="match status" value="1"/>
</dbReference>
<dbReference type="EMBL" id="ML119684">
    <property type="protein sequence ID" value="RPA80891.1"/>
    <property type="molecule type" value="Genomic_DNA"/>
</dbReference>
<name>A0A3N4I9M3_ASCIM</name>
<feature type="domain" description="F-box" evidence="1">
    <location>
        <begin position="2"/>
        <end position="52"/>
    </location>
</feature>
<dbReference type="SUPFAM" id="SSF81383">
    <property type="entry name" value="F-box domain"/>
    <property type="match status" value="1"/>
</dbReference>
<protein>
    <recommendedName>
        <fullName evidence="1">F-box domain-containing protein</fullName>
    </recommendedName>
</protein>
<dbReference type="PROSITE" id="PS50181">
    <property type="entry name" value="FBOX"/>
    <property type="match status" value="1"/>
</dbReference>
<evidence type="ECO:0000313" key="3">
    <source>
        <dbReference type="Proteomes" id="UP000275078"/>
    </source>
</evidence>
<evidence type="ECO:0000313" key="2">
    <source>
        <dbReference type="EMBL" id="RPA80891.1"/>
    </source>
</evidence>
<dbReference type="Pfam" id="PF12937">
    <property type="entry name" value="F-box-like"/>
    <property type="match status" value="1"/>
</dbReference>
<dbReference type="InterPro" id="IPR036047">
    <property type="entry name" value="F-box-like_dom_sf"/>
</dbReference>
<dbReference type="AlphaFoldDB" id="A0A3N4I9M3"/>
<reference evidence="2 3" key="1">
    <citation type="journal article" date="2018" name="Nat. Ecol. Evol.">
        <title>Pezizomycetes genomes reveal the molecular basis of ectomycorrhizal truffle lifestyle.</title>
        <authorList>
            <person name="Murat C."/>
            <person name="Payen T."/>
            <person name="Noel B."/>
            <person name="Kuo A."/>
            <person name="Morin E."/>
            <person name="Chen J."/>
            <person name="Kohler A."/>
            <person name="Krizsan K."/>
            <person name="Balestrini R."/>
            <person name="Da Silva C."/>
            <person name="Montanini B."/>
            <person name="Hainaut M."/>
            <person name="Levati E."/>
            <person name="Barry K.W."/>
            <person name="Belfiori B."/>
            <person name="Cichocki N."/>
            <person name="Clum A."/>
            <person name="Dockter R.B."/>
            <person name="Fauchery L."/>
            <person name="Guy J."/>
            <person name="Iotti M."/>
            <person name="Le Tacon F."/>
            <person name="Lindquist E.A."/>
            <person name="Lipzen A."/>
            <person name="Malagnac F."/>
            <person name="Mello A."/>
            <person name="Molinier V."/>
            <person name="Miyauchi S."/>
            <person name="Poulain J."/>
            <person name="Riccioni C."/>
            <person name="Rubini A."/>
            <person name="Sitrit Y."/>
            <person name="Splivallo R."/>
            <person name="Traeger S."/>
            <person name="Wang M."/>
            <person name="Zifcakova L."/>
            <person name="Wipf D."/>
            <person name="Zambonelli A."/>
            <person name="Paolocci F."/>
            <person name="Nowrousian M."/>
            <person name="Ottonello S."/>
            <person name="Baldrian P."/>
            <person name="Spatafora J.W."/>
            <person name="Henrissat B."/>
            <person name="Nagy L.G."/>
            <person name="Aury J.M."/>
            <person name="Wincker P."/>
            <person name="Grigoriev I.V."/>
            <person name="Bonfante P."/>
            <person name="Martin F.M."/>
        </authorList>
    </citation>
    <scope>NUCLEOTIDE SEQUENCE [LARGE SCALE GENOMIC DNA]</scope>
    <source>
        <strain evidence="2 3">RN42</strain>
    </source>
</reference>
<organism evidence="2 3">
    <name type="scientific">Ascobolus immersus RN42</name>
    <dbReference type="NCBI Taxonomy" id="1160509"/>
    <lineage>
        <taxon>Eukaryota</taxon>
        <taxon>Fungi</taxon>
        <taxon>Dikarya</taxon>
        <taxon>Ascomycota</taxon>
        <taxon>Pezizomycotina</taxon>
        <taxon>Pezizomycetes</taxon>
        <taxon>Pezizales</taxon>
        <taxon>Ascobolaceae</taxon>
        <taxon>Ascobolus</taxon>
    </lineage>
</organism>
<dbReference type="InterPro" id="IPR001810">
    <property type="entry name" value="F-box_dom"/>
</dbReference>
<dbReference type="Gene3D" id="1.20.1280.50">
    <property type="match status" value="1"/>
</dbReference>
<proteinExistence type="predicted"/>
<accession>A0A3N4I9M3</accession>
<evidence type="ECO:0000259" key="1">
    <source>
        <dbReference type="PROSITE" id="PS50181"/>
    </source>
</evidence>
<dbReference type="Proteomes" id="UP000275078">
    <property type="component" value="Unassembled WGS sequence"/>
</dbReference>